<evidence type="ECO:0000256" key="2">
    <source>
        <dbReference type="ARBA" id="ARBA00022729"/>
    </source>
</evidence>
<reference evidence="4" key="1">
    <citation type="submission" date="2020-10" db="EMBL/GenBank/DDBJ databases">
        <title>Connecting structure to function with the recovery of over 1000 high-quality activated sludge metagenome-assembled genomes encoding full-length rRNA genes using long-read sequencing.</title>
        <authorList>
            <person name="Singleton C.M."/>
            <person name="Petriglieri F."/>
            <person name="Kristensen J.M."/>
            <person name="Kirkegaard R.H."/>
            <person name="Michaelsen T.Y."/>
            <person name="Andersen M.H."/>
            <person name="Karst S.M."/>
            <person name="Dueholm M.S."/>
            <person name="Nielsen P.H."/>
            <person name="Albertsen M."/>
        </authorList>
    </citation>
    <scope>NUCLEOTIDE SEQUENCE</scope>
    <source>
        <strain evidence="4">Bjer_18-Q3-R1-45_BAT3C.347</strain>
    </source>
</reference>
<dbReference type="SUPFAM" id="SSF48435">
    <property type="entry name" value="Bacterial muramidases"/>
    <property type="match status" value="1"/>
</dbReference>
<dbReference type="CDD" id="cd13401">
    <property type="entry name" value="Slt70-like"/>
    <property type="match status" value="1"/>
</dbReference>
<dbReference type="AlphaFoldDB" id="A0A9D7HKW4"/>
<dbReference type="InterPro" id="IPR023346">
    <property type="entry name" value="Lysozyme-like_dom_sf"/>
</dbReference>
<comment type="caution">
    <text evidence="4">The sequence shown here is derived from an EMBL/GenBank/DDBJ whole genome shotgun (WGS) entry which is preliminary data.</text>
</comment>
<keyword evidence="2" id="KW-0732">Signal</keyword>
<comment type="similarity">
    <text evidence="1">Belongs to the transglycosylase Slt family.</text>
</comment>
<dbReference type="GO" id="GO:0004553">
    <property type="term" value="F:hydrolase activity, hydrolyzing O-glycosyl compounds"/>
    <property type="evidence" value="ECO:0007669"/>
    <property type="project" value="InterPro"/>
</dbReference>
<evidence type="ECO:0000259" key="3">
    <source>
        <dbReference type="Pfam" id="PF01464"/>
    </source>
</evidence>
<evidence type="ECO:0000256" key="1">
    <source>
        <dbReference type="ARBA" id="ARBA00007734"/>
    </source>
</evidence>
<dbReference type="InterPro" id="IPR008258">
    <property type="entry name" value="Transglycosylase_SLT_dom_1"/>
</dbReference>
<name>A0A9D7HKW4_9PROT</name>
<dbReference type="EMBL" id="JADJEV010000002">
    <property type="protein sequence ID" value="MBK6972384.1"/>
    <property type="molecule type" value="Genomic_DNA"/>
</dbReference>
<dbReference type="Pfam" id="PF01464">
    <property type="entry name" value="SLT"/>
    <property type="match status" value="1"/>
</dbReference>
<gene>
    <name evidence="4" type="ORF">IPH26_05300</name>
</gene>
<feature type="domain" description="Transglycosylase SLT" evidence="3">
    <location>
        <begin position="490"/>
        <end position="593"/>
    </location>
</feature>
<organism evidence="4 5">
    <name type="scientific">Candidatus Methylophosphatis roskildensis</name>
    <dbReference type="NCBI Taxonomy" id="2899263"/>
    <lineage>
        <taxon>Bacteria</taxon>
        <taxon>Pseudomonadati</taxon>
        <taxon>Pseudomonadota</taxon>
        <taxon>Betaproteobacteria</taxon>
        <taxon>Nitrosomonadales</taxon>
        <taxon>Sterolibacteriaceae</taxon>
        <taxon>Candidatus Methylophosphatis</taxon>
    </lineage>
</organism>
<evidence type="ECO:0000313" key="4">
    <source>
        <dbReference type="EMBL" id="MBK6972384.1"/>
    </source>
</evidence>
<evidence type="ECO:0000313" key="5">
    <source>
        <dbReference type="Proteomes" id="UP000807785"/>
    </source>
</evidence>
<dbReference type="Proteomes" id="UP000807785">
    <property type="component" value="Unassembled WGS sequence"/>
</dbReference>
<dbReference type="Gene3D" id="1.10.530.10">
    <property type="match status" value="1"/>
</dbReference>
<dbReference type="GO" id="GO:0042597">
    <property type="term" value="C:periplasmic space"/>
    <property type="evidence" value="ECO:0007669"/>
    <property type="project" value="InterPro"/>
</dbReference>
<dbReference type="PANTHER" id="PTHR37423">
    <property type="entry name" value="SOLUBLE LYTIC MUREIN TRANSGLYCOSYLASE-RELATED"/>
    <property type="match status" value="1"/>
</dbReference>
<proteinExistence type="inferred from homology"/>
<sequence>MTAGLAGEVQRLLRVRLVPILLCVVCTAAAGSSGDERILAAREAARVNDKAKLAQLAATGGGHPLDPYVEYWSLRAQLDSLDAATVLDFLKRNDGAYLAERLRGEWLKELGKQRNWALFDQHLPAQSDPDQELRCYALHSRYLAGDTQAAVQARALWLDADLPDSCHQLMLALIADGRASADEAWERVRRLAEARRLTAAKVVVPWLASAEQPDSRSLDSAVNNPATYLGRLPKNFSIDRAGRELAMIALARLARSDAASAAARWQSIAHRFSGEERGWVGAHLGHYAAQQHQSDALAWYKSAGDTPLTEEQHAWKVRAALRAGDWRSVKSAIEAMSETQRNEGAWTYWLGRAELVQDKREEAVARFTRLSGQPNFYGNLADDELGRPILPPSRAEQPSADEIAAAAAEASIRRALMLFRLGPDLRMEAIREWNWALRGRNDRFLLAAAEVAQRNEIWDRAINTADRTSGEHNYDLRYLAPFKDLVAPRASELGLDPAWVYGLMRQESRFVMNVRSSAGAQGLMQLMPATARWVAKRIGLKDFSPSRISDMDTNVTLGTNYLSIVYSDLGNDPVLASAAYNAGPGRARRWRDARPLEGAIYAETIPFDETRDYVKKVMSNAIYYAAQFEGKPQSLKLRLGTVRPPGVEPASDTP</sequence>
<protein>
    <submittedName>
        <fullName evidence="4">Lytic transglycosylase domain-containing protein</fullName>
    </submittedName>
</protein>
<dbReference type="SUPFAM" id="SSF53955">
    <property type="entry name" value="Lysozyme-like"/>
    <property type="match status" value="1"/>
</dbReference>
<dbReference type="PANTHER" id="PTHR37423:SF5">
    <property type="entry name" value="SOLUBLE LYTIC MUREIN TRANSGLYCOSYLASE"/>
    <property type="match status" value="1"/>
</dbReference>
<dbReference type="InterPro" id="IPR008939">
    <property type="entry name" value="Lytic_TGlycosylase_superhlx_U"/>
</dbReference>
<dbReference type="Gene3D" id="1.25.20.10">
    <property type="entry name" value="Bacterial muramidases"/>
    <property type="match status" value="1"/>
</dbReference>
<accession>A0A9D7HKW4</accession>